<dbReference type="Proteomes" id="UP000346198">
    <property type="component" value="Unassembled WGS sequence"/>
</dbReference>
<gene>
    <name evidence="4" type="ORF">SCARR_02253</name>
</gene>
<reference evidence="4 5" key="1">
    <citation type="submission" date="2019-04" db="EMBL/GenBank/DDBJ databases">
        <authorList>
            <person name="Van Vliet M D."/>
        </authorList>
    </citation>
    <scope>NUCLEOTIDE SEQUENCE [LARGE SCALE GENOMIC DNA]</scope>
    <source>
        <strain evidence="4 5">F21</strain>
    </source>
</reference>
<keyword evidence="3" id="KW-0175">Coiled coil</keyword>
<dbReference type="InterPro" id="IPR004401">
    <property type="entry name" value="YbaB/EbfC"/>
</dbReference>
<evidence type="ECO:0000256" key="3">
    <source>
        <dbReference type="SAM" id="Coils"/>
    </source>
</evidence>
<dbReference type="Pfam" id="PF02575">
    <property type="entry name" value="YbaB_DNA_bd"/>
    <property type="match status" value="1"/>
</dbReference>
<dbReference type="NCBIfam" id="TIGR00103">
    <property type="entry name" value="DNA_YbaB_EbfC"/>
    <property type="match status" value="1"/>
</dbReference>
<comment type="subunit">
    <text evidence="2">Homodimer.</text>
</comment>
<dbReference type="HAMAP" id="MF_00274">
    <property type="entry name" value="DNA_YbaB_EbfC"/>
    <property type="match status" value="1"/>
</dbReference>
<comment type="function">
    <text evidence="2">Binds to DNA and alters its conformation. May be involved in regulation of gene expression, nucleoid organization and DNA protection.</text>
</comment>
<sequence>MNMMKMMKQAADLQKNMKKKQKELAKTEVEFTAGGGMVTVKATCDMKIKSIKISPDAVDPDDVEMLEDLVLAAVDGALNTAQETMSKEMGQLTSGMGLPAGMDMPF</sequence>
<evidence type="ECO:0000313" key="4">
    <source>
        <dbReference type="EMBL" id="VGO20192.1"/>
    </source>
</evidence>
<dbReference type="SUPFAM" id="SSF82607">
    <property type="entry name" value="YbaB-like"/>
    <property type="match status" value="1"/>
</dbReference>
<protein>
    <recommendedName>
        <fullName evidence="2">Nucleoid-associated protein SCARR_02253</fullName>
    </recommendedName>
</protein>
<dbReference type="PANTHER" id="PTHR33449:SF1">
    <property type="entry name" value="NUCLEOID-ASSOCIATED PROTEIN YBAB"/>
    <property type="match status" value="1"/>
</dbReference>
<comment type="subcellular location">
    <subcellularLocation>
        <location evidence="2">Cytoplasm</location>
        <location evidence="2">Nucleoid</location>
    </subcellularLocation>
</comment>
<dbReference type="GO" id="GO:0043590">
    <property type="term" value="C:bacterial nucleoid"/>
    <property type="evidence" value="ECO:0007669"/>
    <property type="project" value="UniProtKB-UniRule"/>
</dbReference>
<proteinExistence type="inferred from homology"/>
<evidence type="ECO:0000256" key="2">
    <source>
        <dbReference type="HAMAP-Rule" id="MF_00274"/>
    </source>
</evidence>
<dbReference type="PIRSF" id="PIRSF004555">
    <property type="entry name" value="UCP004555"/>
    <property type="match status" value="1"/>
</dbReference>
<keyword evidence="5" id="KW-1185">Reference proteome</keyword>
<evidence type="ECO:0000256" key="1">
    <source>
        <dbReference type="ARBA" id="ARBA00023125"/>
    </source>
</evidence>
<keyword evidence="2" id="KW-0963">Cytoplasm</keyword>
<accession>A0A6C2UIZ4</accession>
<dbReference type="AlphaFoldDB" id="A0A6C2UIZ4"/>
<organism evidence="4 5">
    <name type="scientific">Pontiella sulfatireligans</name>
    <dbReference type="NCBI Taxonomy" id="2750658"/>
    <lineage>
        <taxon>Bacteria</taxon>
        <taxon>Pseudomonadati</taxon>
        <taxon>Kiritimatiellota</taxon>
        <taxon>Kiritimatiellia</taxon>
        <taxon>Kiritimatiellales</taxon>
        <taxon>Pontiellaceae</taxon>
        <taxon>Pontiella</taxon>
    </lineage>
</organism>
<dbReference type="InterPro" id="IPR036894">
    <property type="entry name" value="YbaB-like_sf"/>
</dbReference>
<dbReference type="GO" id="GO:0003677">
    <property type="term" value="F:DNA binding"/>
    <property type="evidence" value="ECO:0007669"/>
    <property type="project" value="UniProtKB-UniRule"/>
</dbReference>
<dbReference type="PANTHER" id="PTHR33449">
    <property type="entry name" value="NUCLEOID-ASSOCIATED PROTEIN YBAB"/>
    <property type="match status" value="1"/>
</dbReference>
<dbReference type="Gene3D" id="3.30.1310.10">
    <property type="entry name" value="Nucleoid-associated protein YbaB-like domain"/>
    <property type="match status" value="1"/>
</dbReference>
<keyword evidence="1 2" id="KW-0238">DNA-binding</keyword>
<evidence type="ECO:0000313" key="5">
    <source>
        <dbReference type="Proteomes" id="UP000346198"/>
    </source>
</evidence>
<dbReference type="RefSeq" id="WP_136061630.1">
    <property type="nucleotide sequence ID" value="NZ_CAAHFH010000001.1"/>
</dbReference>
<feature type="coiled-coil region" evidence="3">
    <location>
        <begin position="3"/>
        <end position="30"/>
    </location>
</feature>
<name>A0A6C2UIZ4_9BACT</name>
<dbReference type="GO" id="GO:0005829">
    <property type="term" value="C:cytosol"/>
    <property type="evidence" value="ECO:0007669"/>
    <property type="project" value="TreeGrafter"/>
</dbReference>
<dbReference type="EMBL" id="CAAHFH010000001">
    <property type="protein sequence ID" value="VGO20192.1"/>
    <property type="molecule type" value="Genomic_DNA"/>
</dbReference>
<comment type="similarity">
    <text evidence="2">Belongs to the YbaB/EbfC family.</text>
</comment>